<gene>
    <name evidence="2" type="ORF">MAQA_06378</name>
</gene>
<dbReference type="RefSeq" id="WP_036072017.1">
    <property type="nucleotide sequence ID" value="NZ_AOCG01000006.1"/>
</dbReference>
<dbReference type="AlphaFoldDB" id="W7BJ50"/>
<evidence type="ECO:0000313" key="2">
    <source>
        <dbReference type="EMBL" id="EUJ19768.1"/>
    </source>
</evidence>
<dbReference type="PATRIC" id="fig|1265818.5.peg.1276"/>
<organism evidence="2 3">
    <name type="scientific">Listeria aquatica FSL S10-1188</name>
    <dbReference type="NCBI Taxonomy" id="1265818"/>
    <lineage>
        <taxon>Bacteria</taxon>
        <taxon>Bacillati</taxon>
        <taxon>Bacillota</taxon>
        <taxon>Bacilli</taxon>
        <taxon>Bacillales</taxon>
        <taxon>Listeriaceae</taxon>
        <taxon>Listeria</taxon>
    </lineage>
</organism>
<evidence type="ECO:0000256" key="1">
    <source>
        <dbReference type="SAM" id="SignalP"/>
    </source>
</evidence>
<keyword evidence="3" id="KW-1185">Reference proteome</keyword>
<feature type="signal peptide" evidence="1">
    <location>
        <begin position="1"/>
        <end position="28"/>
    </location>
</feature>
<dbReference type="OrthoDB" id="9783680at2"/>
<keyword evidence="1" id="KW-0732">Signal</keyword>
<feature type="chain" id="PRO_5039527792" evidence="1">
    <location>
        <begin position="29"/>
        <end position="91"/>
    </location>
</feature>
<sequence>MSNLSLNFKGKNLFFVLFLILSSILVPAQSVEAASKTIDVGVLAASKVSGEEAQLHVQTNLPYKMKFFVVVSGVDQFEREIKNKKYQKMEN</sequence>
<name>W7BJ50_9LIST</name>
<dbReference type="STRING" id="1265818.MAQA_06378"/>
<proteinExistence type="predicted"/>
<dbReference type="EMBL" id="AOCG01000006">
    <property type="protein sequence ID" value="EUJ19768.1"/>
    <property type="molecule type" value="Genomic_DNA"/>
</dbReference>
<evidence type="ECO:0000313" key="3">
    <source>
        <dbReference type="Proteomes" id="UP000019246"/>
    </source>
</evidence>
<dbReference type="Proteomes" id="UP000019246">
    <property type="component" value="Unassembled WGS sequence"/>
</dbReference>
<protein>
    <submittedName>
        <fullName evidence="2">Uncharacterized protein</fullName>
    </submittedName>
</protein>
<accession>W7BJ50</accession>
<comment type="caution">
    <text evidence="2">The sequence shown here is derived from an EMBL/GenBank/DDBJ whole genome shotgun (WGS) entry which is preliminary data.</text>
</comment>
<reference evidence="2 3" key="1">
    <citation type="journal article" date="2014" name="Int. J. Syst. Evol. Microbiol.">
        <title>Listeria floridensis sp. nov., Listeria aquatica sp. nov., Listeria cornellensis sp. nov., Listeria riparia sp. nov. and Listeria grandensis sp. nov., from agricultural and natural environments.</title>
        <authorList>
            <person name="den Bakker H.C."/>
            <person name="Warchocki S."/>
            <person name="Wright E.M."/>
            <person name="Allred A.F."/>
            <person name="Ahlstrom C."/>
            <person name="Manuel C.S."/>
            <person name="Stasiewicz M.J."/>
            <person name="Burrell A."/>
            <person name="Roof S."/>
            <person name="Strawn L."/>
            <person name="Fortes E.D."/>
            <person name="Nightingale K.K."/>
            <person name="Kephart D."/>
            <person name="Wiedmann M."/>
        </authorList>
    </citation>
    <scope>NUCLEOTIDE SEQUENCE [LARGE SCALE GENOMIC DNA]</scope>
    <source>
        <strain evidence="2 3">FSL S10-1188</strain>
    </source>
</reference>